<evidence type="ECO:0000256" key="3">
    <source>
        <dbReference type="ARBA" id="ARBA00022475"/>
    </source>
</evidence>
<keyword evidence="20" id="KW-1185">Reference proteome</keyword>
<evidence type="ECO:0000256" key="11">
    <source>
        <dbReference type="ARBA" id="ARBA00022989"/>
    </source>
</evidence>
<dbReference type="Pfam" id="PF00672">
    <property type="entry name" value="HAMP"/>
    <property type="match status" value="1"/>
</dbReference>
<feature type="domain" description="HAMP" evidence="18">
    <location>
        <begin position="183"/>
        <end position="235"/>
    </location>
</feature>
<evidence type="ECO:0000313" key="19">
    <source>
        <dbReference type="EMBL" id="EGK70976.1"/>
    </source>
</evidence>
<evidence type="ECO:0000313" key="20">
    <source>
        <dbReference type="Proteomes" id="UP000005019"/>
    </source>
</evidence>
<evidence type="ECO:0000256" key="9">
    <source>
        <dbReference type="ARBA" id="ARBA00022777"/>
    </source>
</evidence>
<dbReference type="GO" id="GO:0005524">
    <property type="term" value="F:ATP binding"/>
    <property type="evidence" value="ECO:0007669"/>
    <property type="project" value="UniProtKB-UniRule"/>
</dbReference>
<evidence type="ECO:0000256" key="1">
    <source>
        <dbReference type="ARBA" id="ARBA00000085"/>
    </source>
</evidence>
<accession>F5RDJ5</accession>
<evidence type="ECO:0000256" key="13">
    <source>
        <dbReference type="ARBA" id="ARBA00023136"/>
    </source>
</evidence>
<dbReference type="SMART" id="SM00304">
    <property type="entry name" value="HAMP"/>
    <property type="match status" value="1"/>
</dbReference>
<dbReference type="Gene3D" id="6.10.340.10">
    <property type="match status" value="1"/>
</dbReference>
<dbReference type="AlphaFoldDB" id="F5RDJ5"/>
<comment type="catalytic activity">
    <reaction evidence="1 14">
        <text>ATP + protein L-histidine = ADP + protein N-phospho-L-histidine.</text>
        <dbReference type="EC" id="2.7.13.3"/>
    </reaction>
</comment>
<feature type="domain" description="Histidine kinase" evidence="17">
    <location>
        <begin position="430"/>
        <end position="622"/>
    </location>
</feature>
<evidence type="ECO:0000256" key="14">
    <source>
        <dbReference type="PIRNR" id="PIRNR003167"/>
    </source>
</evidence>
<dbReference type="GO" id="GO:0005886">
    <property type="term" value="C:plasma membrane"/>
    <property type="evidence" value="ECO:0007669"/>
    <property type="project" value="UniProtKB-SubCell"/>
</dbReference>
<dbReference type="Proteomes" id="UP000005019">
    <property type="component" value="Unassembled WGS sequence"/>
</dbReference>
<dbReference type="Gene3D" id="3.30.450.40">
    <property type="match status" value="1"/>
</dbReference>
<keyword evidence="9 14" id="KW-0418">Kinase</keyword>
<dbReference type="GO" id="GO:0000155">
    <property type="term" value="F:phosphorelay sensor kinase activity"/>
    <property type="evidence" value="ECO:0007669"/>
    <property type="project" value="UniProtKB-UniRule"/>
</dbReference>
<evidence type="ECO:0000259" key="18">
    <source>
        <dbReference type="PROSITE" id="PS50885"/>
    </source>
</evidence>
<dbReference type="OrthoDB" id="9811306at2"/>
<gene>
    <name evidence="19" type="ORF">METUNv1_02362</name>
</gene>
<name>F5RDJ5_METUF</name>
<keyword evidence="4 14" id="KW-0997">Cell inner membrane</keyword>
<evidence type="ECO:0000256" key="8">
    <source>
        <dbReference type="ARBA" id="ARBA00022741"/>
    </source>
</evidence>
<keyword evidence="5" id="KW-0597">Phosphoprotein</keyword>
<comment type="caution">
    <text evidence="19">The sequence shown here is derived from an EMBL/GenBank/DDBJ whole genome shotgun (WGS) entry which is preliminary data.</text>
</comment>
<dbReference type="Gene3D" id="1.20.5.1930">
    <property type="match status" value="1"/>
</dbReference>
<dbReference type="SUPFAM" id="SSF158472">
    <property type="entry name" value="HAMP domain-like"/>
    <property type="match status" value="1"/>
</dbReference>
<dbReference type="CDD" id="cd16917">
    <property type="entry name" value="HATPase_UhpB-NarQ-NarX-like"/>
    <property type="match status" value="1"/>
</dbReference>
<dbReference type="RefSeq" id="WP_008061884.1">
    <property type="nucleotide sequence ID" value="NZ_AFHG01000052.1"/>
</dbReference>
<dbReference type="EMBL" id="AFHG01000052">
    <property type="protein sequence ID" value="EGK70976.1"/>
    <property type="molecule type" value="Genomic_DNA"/>
</dbReference>
<dbReference type="Pfam" id="PF13675">
    <property type="entry name" value="PilJ"/>
    <property type="match status" value="1"/>
</dbReference>
<evidence type="ECO:0000256" key="7">
    <source>
        <dbReference type="ARBA" id="ARBA00022692"/>
    </source>
</evidence>
<dbReference type="Gene3D" id="1.20.120.960">
    <property type="entry name" value="Histidine kinase NarX, sensor domain"/>
    <property type="match status" value="1"/>
</dbReference>
<comment type="subcellular location">
    <subcellularLocation>
        <location evidence="2">Cell inner membrane</location>
        <topology evidence="2">Multi-pass membrane protein</topology>
    </subcellularLocation>
</comment>
<dbReference type="InterPro" id="IPR003594">
    <property type="entry name" value="HATPase_dom"/>
</dbReference>
<dbReference type="SUPFAM" id="SSF55874">
    <property type="entry name" value="ATPase domain of HSP90 chaperone/DNA topoisomerase II/histidine kinase"/>
    <property type="match status" value="1"/>
</dbReference>
<dbReference type="Pfam" id="PF02518">
    <property type="entry name" value="HATPase_c"/>
    <property type="match status" value="1"/>
</dbReference>
<dbReference type="PROSITE" id="PS50109">
    <property type="entry name" value="HIS_KIN"/>
    <property type="match status" value="1"/>
</dbReference>
<evidence type="ECO:0000256" key="5">
    <source>
        <dbReference type="ARBA" id="ARBA00022553"/>
    </source>
</evidence>
<keyword evidence="7 16" id="KW-0812">Transmembrane</keyword>
<dbReference type="PROSITE" id="PS50885">
    <property type="entry name" value="HAMP"/>
    <property type="match status" value="1"/>
</dbReference>
<protein>
    <recommendedName>
        <fullName evidence="14">Sensor protein</fullName>
        <ecNumber evidence="14">2.7.13.3</ecNumber>
    </recommendedName>
</protein>
<dbReference type="SUPFAM" id="SSF55781">
    <property type="entry name" value="GAF domain-like"/>
    <property type="match status" value="1"/>
</dbReference>
<dbReference type="PANTHER" id="PTHR24421">
    <property type="entry name" value="NITRATE/NITRITE SENSOR PROTEIN NARX-RELATED"/>
    <property type="match status" value="1"/>
</dbReference>
<dbReference type="InterPro" id="IPR005467">
    <property type="entry name" value="His_kinase_dom"/>
</dbReference>
<keyword evidence="15" id="KW-0175">Coiled coil</keyword>
<keyword evidence="12 14" id="KW-0902">Two-component regulatory system</keyword>
<evidence type="ECO:0000256" key="10">
    <source>
        <dbReference type="ARBA" id="ARBA00022840"/>
    </source>
</evidence>
<keyword evidence="3 14" id="KW-1003">Cell membrane</keyword>
<dbReference type="InterPro" id="IPR011712">
    <property type="entry name" value="Sig_transdc_His_kin_sub3_dim/P"/>
</dbReference>
<dbReference type="InterPro" id="IPR042295">
    <property type="entry name" value="NarX-like_N_sf"/>
</dbReference>
<dbReference type="EC" id="2.7.13.3" evidence="14"/>
<keyword evidence="10 14" id="KW-0067">ATP-binding</keyword>
<dbReference type="PANTHER" id="PTHR24421:SF10">
    <property type="entry name" value="NITRATE_NITRITE SENSOR PROTEIN NARQ"/>
    <property type="match status" value="1"/>
</dbReference>
<dbReference type="InterPro" id="IPR003660">
    <property type="entry name" value="HAMP_dom"/>
</dbReference>
<dbReference type="InterPro" id="IPR036890">
    <property type="entry name" value="HATPase_C_sf"/>
</dbReference>
<evidence type="ECO:0000256" key="16">
    <source>
        <dbReference type="SAM" id="Phobius"/>
    </source>
</evidence>
<keyword evidence="11 16" id="KW-1133">Transmembrane helix</keyword>
<organism evidence="19 20">
    <name type="scientific">Methyloversatilis universalis (strain ATCC BAA-1314 / DSM 25237 / JCM 13912 / CCUG 52030 / FAM5)</name>
    <dbReference type="NCBI Taxonomy" id="1000565"/>
    <lineage>
        <taxon>Bacteria</taxon>
        <taxon>Pseudomonadati</taxon>
        <taxon>Pseudomonadota</taxon>
        <taxon>Betaproteobacteria</taxon>
        <taxon>Nitrosomonadales</taxon>
        <taxon>Sterolibacteriaceae</taxon>
        <taxon>Methyloversatilis</taxon>
    </lineage>
</organism>
<evidence type="ECO:0000256" key="4">
    <source>
        <dbReference type="ARBA" id="ARBA00022519"/>
    </source>
</evidence>
<dbReference type="InterPro" id="IPR029016">
    <property type="entry name" value="GAF-like_dom_sf"/>
</dbReference>
<keyword evidence="8 14" id="KW-0547">Nucleotide-binding</keyword>
<keyword evidence="13 14" id="KW-0472">Membrane</keyword>
<dbReference type="eggNOG" id="COG3850">
    <property type="taxonomic scope" value="Bacteria"/>
</dbReference>
<evidence type="ECO:0000256" key="12">
    <source>
        <dbReference type="ARBA" id="ARBA00023012"/>
    </source>
</evidence>
<dbReference type="InterPro" id="IPR029095">
    <property type="entry name" value="NarX-like_N"/>
</dbReference>
<evidence type="ECO:0000256" key="6">
    <source>
        <dbReference type="ARBA" id="ARBA00022679"/>
    </source>
</evidence>
<keyword evidence="6 14" id="KW-0808">Transferase</keyword>
<reference evidence="19 20" key="1">
    <citation type="journal article" date="2011" name="J. Bacteriol.">
        <title>Genome sequence of Methyloversatilis universalis FAM5T, a methylotrophic representative of the order Rhodocyclales.</title>
        <authorList>
            <person name="Kittichotirat W."/>
            <person name="Good N.M."/>
            <person name="Hall R."/>
            <person name="Bringel F."/>
            <person name="Lajus A."/>
            <person name="Medigue C."/>
            <person name="Smalley N.E."/>
            <person name="Beck D."/>
            <person name="Bumgarner R."/>
            <person name="Vuilleumier S."/>
            <person name="Kalyuzhnaya M.G."/>
        </authorList>
    </citation>
    <scope>NUCLEOTIDE SEQUENCE [LARGE SCALE GENOMIC DNA]</scope>
    <source>
        <strain evidence="20">ATCC BAA-1314 / JCM 13912 / FAM5</strain>
    </source>
</reference>
<dbReference type="InterPro" id="IPR050482">
    <property type="entry name" value="Sensor_HK_TwoCompSys"/>
</dbReference>
<dbReference type="SMART" id="SM00387">
    <property type="entry name" value="HATPase_c"/>
    <property type="match status" value="1"/>
</dbReference>
<dbReference type="STRING" id="1000565.METUNv1_02362"/>
<feature type="coiled-coil region" evidence="15">
    <location>
        <begin position="227"/>
        <end position="261"/>
    </location>
</feature>
<dbReference type="GO" id="GO:0046983">
    <property type="term" value="F:protein dimerization activity"/>
    <property type="evidence" value="ECO:0007669"/>
    <property type="project" value="UniProtKB-UniRule"/>
</dbReference>
<dbReference type="PIRSF" id="PIRSF003167">
    <property type="entry name" value="STHK_NarX/NarQ"/>
    <property type="match status" value="1"/>
</dbReference>
<sequence length="635" mass="70566">MQKRKHWNLGAKLAVAAAPFALLALLSISLTLWVSWQLDGGAAAVNEAGRMRMQAYRMSLLVAAGERTLLPDARSEFERSLALLSHGDPERPLFMPRDEDIRSRFDAVGQHWRQYSKHWLDVRPADNRGLREETARFTGRIDALVAGIEAHMSRWTALLNLMQLATMALAVIGATVLLYIGYLFVLEPVGQLKQALERIQQGDLGTRVERNSSDEFGTLADGFNDMADQIQAMYRNLEAKVSAKTAELQEKRERLEALYEVTSLIATARSLEELARGFVGYVARAVHADGVALRWSDEANRRYVLIASQGLPAYMTDGERCLRADECHCGAPNAPPFARVIPIQALEKEGLQYCSEAGFETLVSVPVRLKDRLMGEVDLFFHAEVDLSPSARSLLEALATHLASGMENLRLNALQHEAAVSQERNFLANELHDSIAQSLAFMKMQVEMMRTSLSAHDETGTRAVLDELDAGLRESTGDVRELLLHFRTRTNSEDIEAALQATLRKFEHQSGVRTTLTLREQGLPLPPDLQIQVLHIVQEALSNVRKHARAGHVWLDVQQQPQWRIEVRDDGRGFETGDGPPDETHVGLHIMQERAARIGARIEVFSTPGKGTSVVLTLPASDPTLLDLPPLQAVS</sequence>
<evidence type="ECO:0000259" key="17">
    <source>
        <dbReference type="PROSITE" id="PS50109"/>
    </source>
</evidence>
<dbReference type="Pfam" id="PF07730">
    <property type="entry name" value="HisKA_3"/>
    <property type="match status" value="1"/>
</dbReference>
<evidence type="ECO:0000256" key="2">
    <source>
        <dbReference type="ARBA" id="ARBA00004429"/>
    </source>
</evidence>
<dbReference type="Gene3D" id="3.30.565.10">
    <property type="entry name" value="Histidine kinase-like ATPase, C-terminal domain"/>
    <property type="match status" value="1"/>
</dbReference>
<proteinExistence type="predicted"/>
<feature type="transmembrane region" description="Helical" evidence="16">
    <location>
        <begin position="161"/>
        <end position="185"/>
    </location>
</feature>
<dbReference type="InterPro" id="IPR016380">
    <property type="entry name" value="Sig_transdc_His_kin_NarX/NarQ"/>
</dbReference>
<dbReference type="CDD" id="cd06225">
    <property type="entry name" value="HAMP"/>
    <property type="match status" value="1"/>
</dbReference>
<evidence type="ECO:0000256" key="15">
    <source>
        <dbReference type="SAM" id="Coils"/>
    </source>
</evidence>